<keyword evidence="7" id="KW-1185">Reference proteome</keyword>
<dbReference type="GO" id="GO:0005737">
    <property type="term" value="C:cytoplasm"/>
    <property type="evidence" value="ECO:0007669"/>
    <property type="project" value="TreeGrafter"/>
</dbReference>
<comment type="similarity">
    <text evidence="1 4">Belongs to the GTP cyclohydrolase I type 2/NIF3 family.</text>
</comment>
<keyword evidence="3 4" id="KW-0479">Metal-binding</keyword>
<dbReference type="PANTHER" id="PTHR13799">
    <property type="entry name" value="NGG1 INTERACTING FACTOR 3"/>
    <property type="match status" value="1"/>
</dbReference>
<comment type="caution">
    <text evidence="6">The sequence shown here is derived from an EMBL/GenBank/DDBJ whole genome shotgun (WGS) entry which is preliminary data.</text>
</comment>
<name>A0A926IBK2_9FIRM</name>
<feature type="binding site" evidence="5">
    <location>
        <position position="66"/>
    </location>
    <ligand>
        <name>a divalent metal cation</name>
        <dbReference type="ChEBI" id="CHEBI:60240"/>
        <label>1</label>
    </ligand>
</feature>
<accession>A0A926IBK2</accession>
<feature type="binding site" evidence="5">
    <location>
        <position position="65"/>
    </location>
    <ligand>
        <name>a divalent metal cation</name>
        <dbReference type="ChEBI" id="CHEBI:60240"/>
        <label>1</label>
    </ligand>
</feature>
<dbReference type="FunFam" id="3.40.1390.30:FF:000001">
    <property type="entry name" value="GTP cyclohydrolase 1 type 2"/>
    <property type="match status" value="1"/>
</dbReference>
<dbReference type="Gene3D" id="3.30.70.120">
    <property type="match status" value="1"/>
</dbReference>
<dbReference type="Proteomes" id="UP000660861">
    <property type="component" value="Unassembled WGS sequence"/>
</dbReference>
<feature type="binding site" evidence="5">
    <location>
        <position position="100"/>
    </location>
    <ligand>
        <name>a divalent metal cation</name>
        <dbReference type="ChEBI" id="CHEBI:60240"/>
        <label>1</label>
    </ligand>
</feature>
<dbReference type="SUPFAM" id="SSF102705">
    <property type="entry name" value="NIF3 (NGG1p interacting factor 3)-like"/>
    <property type="match status" value="1"/>
</dbReference>
<feature type="binding site" evidence="5">
    <location>
        <position position="329"/>
    </location>
    <ligand>
        <name>a divalent metal cation</name>
        <dbReference type="ChEBI" id="CHEBI:60240"/>
        <label>1</label>
    </ligand>
</feature>
<dbReference type="NCBIfam" id="TIGR00486">
    <property type="entry name" value="YbgI_SA1388"/>
    <property type="match status" value="1"/>
</dbReference>
<dbReference type="InterPro" id="IPR002678">
    <property type="entry name" value="DUF34/NIF3"/>
</dbReference>
<dbReference type="InterPro" id="IPR017221">
    <property type="entry name" value="DUF34/NIF3_bac"/>
</dbReference>
<evidence type="ECO:0000256" key="4">
    <source>
        <dbReference type="PIRNR" id="PIRNR037489"/>
    </source>
</evidence>
<evidence type="ECO:0000313" key="7">
    <source>
        <dbReference type="Proteomes" id="UP000660861"/>
    </source>
</evidence>
<dbReference type="Gene3D" id="3.40.1390.30">
    <property type="entry name" value="NIF3 (NGG1p interacting factor 3)-like"/>
    <property type="match status" value="1"/>
</dbReference>
<dbReference type="EMBL" id="JACRTC010000002">
    <property type="protein sequence ID" value="MBC8570180.1"/>
    <property type="molecule type" value="Genomic_DNA"/>
</dbReference>
<gene>
    <name evidence="6" type="ORF">H8709_04980</name>
</gene>
<dbReference type="GO" id="GO:0046872">
    <property type="term" value="F:metal ion binding"/>
    <property type="evidence" value="ECO:0007669"/>
    <property type="project" value="UniProtKB-UniRule"/>
</dbReference>
<evidence type="ECO:0000313" key="6">
    <source>
        <dbReference type="EMBL" id="MBC8570180.1"/>
    </source>
</evidence>
<dbReference type="AlphaFoldDB" id="A0A926IBK2"/>
<dbReference type="InterPro" id="IPR015867">
    <property type="entry name" value="N-reg_PII/ATP_PRibTrfase_C"/>
</dbReference>
<reference evidence="6" key="1">
    <citation type="submission" date="2020-08" db="EMBL/GenBank/DDBJ databases">
        <title>Genome public.</title>
        <authorList>
            <person name="Liu C."/>
            <person name="Sun Q."/>
        </authorList>
    </citation>
    <scope>NUCLEOTIDE SEQUENCE</scope>
    <source>
        <strain evidence="6">NSJ-54</strain>
    </source>
</reference>
<dbReference type="PIRSF" id="PIRSF037489">
    <property type="entry name" value="UCP037489_NIF3_YqfO"/>
    <property type="match status" value="1"/>
</dbReference>
<feature type="binding site" evidence="5">
    <location>
        <position position="325"/>
    </location>
    <ligand>
        <name>a divalent metal cation</name>
        <dbReference type="ChEBI" id="CHEBI:60240"/>
        <label>1</label>
    </ligand>
</feature>
<sequence>MTKVRDIYRYIDQLAPFDRQESWDNSGLLIGDGEAVAEKAMMALDITDAVVDEAAACGAKLLISHHPVIFHPQKRVLAGDLSYRLVREGMSVICAHTNLDVAELGVNDCLAKVIGLEDLELLEETGRETFYKIAVFVPAGQGEQVRAAMARAGAGSLGEYTDCAFLSRGEGCFQPSAKASPYIGRAGELTRVEEIKIEMIVGEGELSSVVSAMQAAHPYETPAYDIFENQGVRRPYGLGRVGSLYESMGAEEFSLHVKEALDTPLIRSNRIDKRIKRVAVCGGAGGSLLGAAKAARADALITGDIKHDVWLEADRMGILLIDAGHFATENVVMPRLRGLLQTRFSGVRFLLAQNSIDPVVYTF</sequence>
<dbReference type="Pfam" id="PF01784">
    <property type="entry name" value="DUF34_NIF3"/>
    <property type="match status" value="1"/>
</dbReference>
<evidence type="ECO:0000256" key="5">
    <source>
        <dbReference type="PIRSR" id="PIRSR602678-1"/>
    </source>
</evidence>
<evidence type="ECO:0000256" key="2">
    <source>
        <dbReference type="ARBA" id="ARBA00022112"/>
    </source>
</evidence>
<evidence type="ECO:0000256" key="3">
    <source>
        <dbReference type="ARBA" id="ARBA00022723"/>
    </source>
</evidence>
<protein>
    <recommendedName>
        <fullName evidence="2 4">GTP cyclohydrolase 1 type 2 homolog</fullName>
    </recommendedName>
</protein>
<proteinExistence type="inferred from homology"/>
<dbReference type="RefSeq" id="WP_262397267.1">
    <property type="nucleotide sequence ID" value="NZ_JACRTC010000002.1"/>
</dbReference>
<organism evidence="6 7">
    <name type="scientific">Zongyangia hominis</name>
    <dbReference type="NCBI Taxonomy" id="2763677"/>
    <lineage>
        <taxon>Bacteria</taxon>
        <taxon>Bacillati</taxon>
        <taxon>Bacillota</taxon>
        <taxon>Clostridia</taxon>
        <taxon>Eubacteriales</taxon>
        <taxon>Oscillospiraceae</taxon>
        <taxon>Zongyangia</taxon>
    </lineage>
</organism>
<evidence type="ECO:0000256" key="1">
    <source>
        <dbReference type="ARBA" id="ARBA00006964"/>
    </source>
</evidence>
<dbReference type="InterPro" id="IPR036069">
    <property type="entry name" value="DUF34/NIF3_sf"/>
</dbReference>
<dbReference type="PANTHER" id="PTHR13799:SF14">
    <property type="entry name" value="GTP CYCLOHYDROLASE 1 TYPE 2 HOMOLOG"/>
    <property type="match status" value="1"/>
</dbReference>